<sequence>ALKLFSKDKKKKSMSEANGMTDAQLIQQLALLGWLKTDSVQCKELLTALTGMQVARELLDRLSGQSQIDAYRRECIQSIADYVKKNPRASQRELNAEVEKNVLLFASRVQALETGH</sequence>
<proteinExistence type="predicted"/>
<dbReference type="AlphaFoldDB" id="A0A8C2J8T8"/>
<evidence type="ECO:0000313" key="1">
    <source>
        <dbReference type="Ensembl" id="ENSCCRP00020091703.1"/>
    </source>
</evidence>
<dbReference type="Ensembl" id="ENSCCRT00020100212.1">
    <property type="protein sequence ID" value="ENSCCRP00020091703.1"/>
    <property type="gene ID" value="ENSCCRG00020041983.1"/>
</dbReference>
<dbReference type="Proteomes" id="UP000694701">
    <property type="component" value="Unplaced"/>
</dbReference>
<protein>
    <submittedName>
        <fullName evidence="1">Si:ch211-191j22.3</fullName>
    </submittedName>
</protein>
<name>A0A8C2J8T8_CYPCA</name>
<evidence type="ECO:0000313" key="2">
    <source>
        <dbReference type="Proteomes" id="UP000694701"/>
    </source>
</evidence>
<accession>A0A8C2J8T8</accession>
<organism evidence="1 2">
    <name type="scientific">Cyprinus carpio</name>
    <name type="common">Common carp</name>
    <dbReference type="NCBI Taxonomy" id="7962"/>
    <lineage>
        <taxon>Eukaryota</taxon>
        <taxon>Metazoa</taxon>
        <taxon>Chordata</taxon>
        <taxon>Craniata</taxon>
        <taxon>Vertebrata</taxon>
        <taxon>Euteleostomi</taxon>
        <taxon>Actinopterygii</taxon>
        <taxon>Neopterygii</taxon>
        <taxon>Teleostei</taxon>
        <taxon>Ostariophysi</taxon>
        <taxon>Cypriniformes</taxon>
        <taxon>Cyprinidae</taxon>
        <taxon>Cyprininae</taxon>
        <taxon>Cyprinus</taxon>
    </lineage>
</organism>
<reference evidence="1" key="1">
    <citation type="submission" date="2025-08" db="UniProtKB">
        <authorList>
            <consortium name="Ensembl"/>
        </authorList>
    </citation>
    <scope>IDENTIFICATION</scope>
</reference>